<dbReference type="Proteomes" id="UP000187001">
    <property type="component" value="Unassembled WGS sequence"/>
</dbReference>
<keyword evidence="7 14" id="KW-0812">Transmembrane</keyword>
<dbReference type="PROSITE" id="PS50109">
    <property type="entry name" value="HIS_KIN"/>
    <property type="match status" value="1"/>
</dbReference>
<dbReference type="Pfam" id="PF00582">
    <property type="entry name" value="Usp"/>
    <property type="match status" value="1"/>
</dbReference>
<dbReference type="FunFam" id="1.10.287.130:FF:000021">
    <property type="entry name" value="Sensor histidine kinase KdpD"/>
    <property type="match status" value="1"/>
</dbReference>
<evidence type="ECO:0000256" key="6">
    <source>
        <dbReference type="ARBA" id="ARBA00022679"/>
    </source>
</evidence>
<dbReference type="Gene3D" id="3.30.565.10">
    <property type="entry name" value="Histidine kinase-like ATPase, C-terminal domain"/>
    <property type="match status" value="1"/>
</dbReference>
<keyword evidence="12" id="KW-0902">Two-component regulatory system</keyword>
<dbReference type="Pfam" id="PF02702">
    <property type="entry name" value="KdpD"/>
    <property type="match status" value="1"/>
</dbReference>
<evidence type="ECO:0000256" key="12">
    <source>
        <dbReference type="ARBA" id="ARBA00023012"/>
    </source>
</evidence>
<dbReference type="CDD" id="cd00075">
    <property type="entry name" value="HATPase"/>
    <property type="match status" value="1"/>
</dbReference>
<evidence type="ECO:0000256" key="11">
    <source>
        <dbReference type="ARBA" id="ARBA00022989"/>
    </source>
</evidence>
<dbReference type="PANTHER" id="PTHR45569">
    <property type="entry name" value="SENSOR PROTEIN KDPD"/>
    <property type="match status" value="1"/>
</dbReference>
<dbReference type="AlphaFoldDB" id="A0ABD6QKP2"/>
<dbReference type="Pfam" id="PF02518">
    <property type="entry name" value="HATPase_c"/>
    <property type="match status" value="1"/>
</dbReference>
<dbReference type="Gene3D" id="1.20.120.620">
    <property type="entry name" value="Backbone structure of the membrane domain of e. Coli histidine kinase receptor kdpd"/>
    <property type="match status" value="1"/>
</dbReference>
<evidence type="ECO:0000256" key="4">
    <source>
        <dbReference type="ARBA" id="ARBA00012438"/>
    </source>
</evidence>
<gene>
    <name evidence="16" type="ORF">A5742_30260</name>
</gene>
<evidence type="ECO:0000256" key="14">
    <source>
        <dbReference type="SAM" id="Phobius"/>
    </source>
</evidence>
<keyword evidence="5" id="KW-0597">Phosphoprotein</keyword>
<dbReference type="InterPro" id="IPR005467">
    <property type="entry name" value="His_kinase_dom"/>
</dbReference>
<dbReference type="InterPro" id="IPR027417">
    <property type="entry name" value="P-loop_NTPase"/>
</dbReference>
<evidence type="ECO:0000313" key="17">
    <source>
        <dbReference type="Proteomes" id="UP000187001"/>
    </source>
</evidence>
<comment type="caution">
    <text evidence="16">The sequence shown here is derived from an EMBL/GenBank/DDBJ whole genome shotgun (WGS) entry which is preliminary data.</text>
</comment>
<dbReference type="SUPFAM" id="SSF52402">
    <property type="entry name" value="Adenine nucleotide alpha hydrolases-like"/>
    <property type="match status" value="1"/>
</dbReference>
<dbReference type="InterPro" id="IPR014729">
    <property type="entry name" value="Rossmann-like_a/b/a_fold"/>
</dbReference>
<keyword evidence="8" id="KW-0547">Nucleotide-binding</keyword>
<protein>
    <recommendedName>
        <fullName evidence="4">histidine kinase</fullName>
        <ecNumber evidence="4">2.7.13.3</ecNumber>
    </recommendedName>
</protein>
<evidence type="ECO:0000256" key="13">
    <source>
        <dbReference type="ARBA" id="ARBA00023136"/>
    </source>
</evidence>
<dbReference type="CDD" id="cd01987">
    <property type="entry name" value="USP_KdpD-like"/>
    <property type="match status" value="1"/>
</dbReference>
<dbReference type="SUPFAM" id="SSF55874">
    <property type="entry name" value="ATPase domain of HSP90 chaperone/DNA topoisomerase II/histidine kinase"/>
    <property type="match status" value="1"/>
</dbReference>
<evidence type="ECO:0000256" key="5">
    <source>
        <dbReference type="ARBA" id="ARBA00022553"/>
    </source>
</evidence>
<dbReference type="GO" id="GO:0000160">
    <property type="term" value="P:phosphorelay signal transduction system"/>
    <property type="evidence" value="ECO:0007669"/>
    <property type="project" value="UniProtKB-KW"/>
</dbReference>
<evidence type="ECO:0000259" key="15">
    <source>
        <dbReference type="PROSITE" id="PS50109"/>
    </source>
</evidence>
<dbReference type="InterPro" id="IPR036890">
    <property type="entry name" value="HATPase_C_sf"/>
</dbReference>
<evidence type="ECO:0000256" key="9">
    <source>
        <dbReference type="ARBA" id="ARBA00022777"/>
    </source>
</evidence>
<reference evidence="16 17" key="1">
    <citation type="submission" date="2016-07" db="EMBL/GenBank/DDBJ databases">
        <authorList>
            <person name="Sutton G."/>
            <person name="Brinkac L."/>
            <person name="Sanka R."/>
            <person name="Adams M."/>
            <person name="Lau E."/>
            <person name="Kumar A."/>
            <person name="Macaden R."/>
        </authorList>
    </citation>
    <scope>NUCLEOTIDE SEQUENCE [LARGE SCALE GENOMIC DNA]</scope>
    <source>
        <strain evidence="16 17">GA-0871</strain>
    </source>
</reference>
<dbReference type="InterPro" id="IPR004358">
    <property type="entry name" value="Sig_transdc_His_kin-like_C"/>
</dbReference>
<evidence type="ECO:0000256" key="3">
    <source>
        <dbReference type="ARBA" id="ARBA00004236"/>
    </source>
</evidence>
<proteinExistence type="predicted"/>
<dbReference type="FunFam" id="3.40.50.300:FF:000483">
    <property type="entry name" value="Sensor histidine kinase KdpD"/>
    <property type="match status" value="1"/>
</dbReference>
<keyword evidence="6" id="KW-0808">Transferase</keyword>
<dbReference type="Gene3D" id="3.40.50.620">
    <property type="entry name" value="HUPs"/>
    <property type="match status" value="1"/>
</dbReference>
<keyword evidence="9 16" id="KW-0418">Kinase</keyword>
<dbReference type="InterPro" id="IPR003852">
    <property type="entry name" value="Sig_transdc_His_kinase_KdpD_N"/>
</dbReference>
<keyword evidence="11 14" id="KW-1133">Transmembrane helix</keyword>
<dbReference type="InterPro" id="IPR052023">
    <property type="entry name" value="Histidine_kinase_KdpD"/>
</dbReference>
<dbReference type="InterPro" id="IPR006016">
    <property type="entry name" value="UspA"/>
</dbReference>
<evidence type="ECO:0000256" key="7">
    <source>
        <dbReference type="ARBA" id="ARBA00022692"/>
    </source>
</evidence>
<dbReference type="SUPFAM" id="SSF47384">
    <property type="entry name" value="Homodimeric domain of signal transducing histidine kinase"/>
    <property type="match status" value="1"/>
</dbReference>
<dbReference type="PRINTS" id="PR00344">
    <property type="entry name" value="BCTRLSENSOR"/>
</dbReference>
<dbReference type="FunFam" id="3.40.50.620:FF:000112">
    <property type="entry name" value="Sensor histidine kinase KdpD"/>
    <property type="match status" value="1"/>
</dbReference>
<dbReference type="EC" id="2.7.13.3" evidence="4"/>
<dbReference type="PANTHER" id="PTHR45569:SF1">
    <property type="entry name" value="SENSOR PROTEIN KDPD"/>
    <property type="match status" value="1"/>
</dbReference>
<sequence>MSTSASSPTKRGELRIYLGAAPGVGKTYAMLGEAHRRLERGTDVVAAVVETHGRKKTADLLDGIEMIPPRYVEYRGGNFPELDVAAVLARHPQVVLVDELAHTNTPGSKNPKRWQDVEELLAAGITVISTVNVQHLESLNDVVSQITGIEQQEKVPDEIVRAADQIELVDITPEALRRRLSHGNVYAPERVDAALSNYFRRGNLTALRELALLWLADQVDAALAKYRADNKITDTWEARERVVVAVTGGAESETLVRRASRIASKSSAELMVVHVVRGDGLSGVSAPQMGKVRELAASLGATVHTVVGDDVPAALLDFARERNATQLVLGTSRRSRWARIFEEGIGPAVVQQSGKIDVHMVTHDQARRGFGWATATPRQRHIASWLAAVVVPSAICLLIVGVLDPILGVSGESALFFIGVLVVALLGGVAPAALSALLSGLLLNYFLVAPRHTFTISEPDSAVTVVVLLLVAVAVAALVDGAASRAREARKASQEAELLTLFAGAVLRGADLTTLLERLRETYSQRAVSLLREQNGTAEIVACVGTKPCAEVDTADTAIEVGDDEFWLLMAGRKLAARDRRVLSAVAKQAAGLVKQRELTEEASKAAAIAQADELRRSLLSAVSHDLRTPLAAAKAAASSLRSEDIDFSAEDTAELLATIEESVDALTALVGNLLDSSRLSAGVVRPELRRVYLEETVQRALLGISKGTTGFTREGLDRVKVEVGDAVAMADAGLLERVLANLIDNALRYAPDGPIRVSAGQVADRVLIAVIDEGPGMPRGAEEQLFAPFQRLGDHNTTIGVGLGLSVARGFVEAMGGTISATDTPGGGLTVEIDLAAPPKDDAL</sequence>
<dbReference type="Pfam" id="PF13493">
    <property type="entry name" value="DUF4118"/>
    <property type="match status" value="1"/>
</dbReference>
<comment type="subcellular location">
    <subcellularLocation>
        <location evidence="3">Cell membrane</location>
    </subcellularLocation>
    <subcellularLocation>
        <location evidence="2">Membrane</location>
        <topology evidence="2">Multi-pass membrane protein</topology>
    </subcellularLocation>
</comment>
<evidence type="ECO:0000256" key="10">
    <source>
        <dbReference type="ARBA" id="ARBA00022840"/>
    </source>
</evidence>
<feature type="transmembrane region" description="Helical" evidence="14">
    <location>
        <begin position="415"/>
        <end position="442"/>
    </location>
</feature>
<dbReference type="InterPro" id="IPR003661">
    <property type="entry name" value="HisK_dim/P_dom"/>
</dbReference>
<organism evidence="16 17">
    <name type="scientific">Mycolicibacterium fortuitum</name>
    <name type="common">Mycobacterium fortuitum</name>
    <dbReference type="NCBI Taxonomy" id="1766"/>
    <lineage>
        <taxon>Bacteria</taxon>
        <taxon>Bacillati</taxon>
        <taxon>Actinomycetota</taxon>
        <taxon>Actinomycetes</taxon>
        <taxon>Mycobacteriales</taxon>
        <taxon>Mycobacteriaceae</taxon>
        <taxon>Mycolicibacterium</taxon>
    </lineage>
</organism>
<name>A0ABD6QKP2_MYCFO</name>
<dbReference type="SMART" id="SM00388">
    <property type="entry name" value="HisKA"/>
    <property type="match status" value="1"/>
</dbReference>
<evidence type="ECO:0000256" key="8">
    <source>
        <dbReference type="ARBA" id="ARBA00022741"/>
    </source>
</evidence>
<dbReference type="Pfam" id="PF00512">
    <property type="entry name" value="HisKA"/>
    <property type="match status" value="1"/>
</dbReference>
<keyword evidence="13 14" id="KW-0472">Membrane</keyword>
<dbReference type="InterPro" id="IPR038318">
    <property type="entry name" value="KdpD_sf"/>
</dbReference>
<comment type="catalytic activity">
    <reaction evidence="1">
        <text>ATP + protein L-histidine = ADP + protein N-phospho-L-histidine.</text>
        <dbReference type="EC" id="2.7.13.3"/>
    </reaction>
</comment>
<keyword evidence="10" id="KW-0067">ATP-binding</keyword>
<feature type="domain" description="Histidine kinase" evidence="15">
    <location>
        <begin position="622"/>
        <end position="840"/>
    </location>
</feature>
<dbReference type="CDD" id="cd00082">
    <property type="entry name" value="HisKA"/>
    <property type="match status" value="1"/>
</dbReference>
<dbReference type="EMBL" id="MBER01000091">
    <property type="protein sequence ID" value="OMC42582.1"/>
    <property type="molecule type" value="Genomic_DNA"/>
</dbReference>
<dbReference type="InterPro" id="IPR003594">
    <property type="entry name" value="HATPase_dom"/>
</dbReference>
<feature type="transmembrane region" description="Helical" evidence="14">
    <location>
        <begin position="382"/>
        <end position="403"/>
    </location>
</feature>
<feature type="transmembrane region" description="Helical" evidence="14">
    <location>
        <begin position="462"/>
        <end position="483"/>
    </location>
</feature>
<dbReference type="GO" id="GO:0005524">
    <property type="term" value="F:ATP binding"/>
    <property type="evidence" value="ECO:0007669"/>
    <property type="project" value="UniProtKB-KW"/>
</dbReference>
<dbReference type="Gene3D" id="1.10.287.130">
    <property type="match status" value="1"/>
</dbReference>
<dbReference type="Gene3D" id="3.40.50.300">
    <property type="entry name" value="P-loop containing nucleotide triphosphate hydrolases"/>
    <property type="match status" value="1"/>
</dbReference>
<evidence type="ECO:0000256" key="2">
    <source>
        <dbReference type="ARBA" id="ARBA00004141"/>
    </source>
</evidence>
<dbReference type="GO" id="GO:0005737">
    <property type="term" value="C:cytoplasm"/>
    <property type="evidence" value="ECO:0007669"/>
    <property type="project" value="UniProtKB-ARBA"/>
</dbReference>
<dbReference type="SMART" id="SM00387">
    <property type="entry name" value="HATPase_c"/>
    <property type="match status" value="1"/>
</dbReference>
<dbReference type="RefSeq" id="WP_076205990.1">
    <property type="nucleotide sequence ID" value="NZ_MBER01000091.1"/>
</dbReference>
<evidence type="ECO:0000313" key="16">
    <source>
        <dbReference type="EMBL" id="OMC42582.1"/>
    </source>
</evidence>
<dbReference type="InterPro" id="IPR025201">
    <property type="entry name" value="KdpD_TM"/>
</dbReference>
<dbReference type="GO" id="GO:0005886">
    <property type="term" value="C:plasma membrane"/>
    <property type="evidence" value="ECO:0007669"/>
    <property type="project" value="UniProtKB-SubCell"/>
</dbReference>
<dbReference type="InterPro" id="IPR036097">
    <property type="entry name" value="HisK_dim/P_sf"/>
</dbReference>
<dbReference type="GO" id="GO:0004673">
    <property type="term" value="F:protein histidine kinase activity"/>
    <property type="evidence" value="ECO:0007669"/>
    <property type="project" value="UniProtKB-EC"/>
</dbReference>
<evidence type="ECO:0000256" key="1">
    <source>
        <dbReference type="ARBA" id="ARBA00000085"/>
    </source>
</evidence>
<accession>A0ABD6QKP2</accession>